<evidence type="ECO:0000313" key="3">
    <source>
        <dbReference type="EMBL" id="GIG97847.1"/>
    </source>
</evidence>
<feature type="compositionally biased region" description="Polar residues" evidence="1">
    <location>
        <begin position="1"/>
        <end position="21"/>
    </location>
</feature>
<dbReference type="SUPFAM" id="SSF64288">
    <property type="entry name" value="Chorismate lyase-like"/>
    <property type="match status" value="1"/>
</dbReference>
<protein>
    <recommendedName>
        <fullName evidence="2">UbiC transcription regulator-associated domain-containing protein</fullName>
    </recommendedName>
</protein>
<gene>
    <name evidence="3" type="ORF">Pma05_44200</name>
</gene>
<feature type="region of interest" description="Disordered" evidence="1">
    <location>
        <begin position="1"/>
        <end position="25"/>
    </location>
</feature>
<name>A0ABQ4ET54_9ACTN</name>
<dbReference type="Gene3D" id="3.40.1410.10">
    <property type="entry name" value="Chorismate lyase-like"/>
    <property type="match status" value="1"/>
</dbReference>
<dbReference type="Pfam" id="PF07702">
    <property type="entry name" value="UTRA"/>
    <property type="match status" value="1"/>
</dbReference>
<dbReference type="PANTHER" id="PTHR44846:SF17">
    <property type="entry name" value="GNTR-FAMILY TRANSCRIPTIONAL REGULATOR"/>
    <property type="match status" value="1"/>
</dbReference>
<dbReference type="InterPro" id="IPR028978">
    <property type="entry name" value="Chorismate_lyase_/UTRA_dom_sf"/>
</dbReference>
<evidence type="ECO:0000256" key="1">
    <source>
        <dbReference type="SAM" id="MobiDB-lite"/>
    </source>
</evidence>
<comment type="caution">
    <text evidence="3">The sequence shown here is derived from an EMBL/GenBank/DDBJ whole genome shotgun (WGS) entry which is preliminary data.</text>
</comment>
<feature type="domain" description="UbiC transcription regulator-associated" evidence="2">
    <location>
        <begin position="31"/>
        <end position="172"/>
    </location>
</feature>
<evidence type="ECO:0000313" key="4">
    <source>
        <dbReference type="Proteomes" id="UP000621500"/>
    </source>
</evidence>
<sequence>MESSEWVSISTPYLTPRSSGDSDAWSAEAAAKGGVGSQRLLGVSEIVPGPEVAEALEIDLGSRAVVRRRLVLFDDQPVELTDSYYPLSIAQGTALAEPRKIKGGAITLLGQLGYLPVQVREDVYTRQPSESERATLGLDDHEWVLGLSRVSKTADGRPVEASVMTMVPWGRRLRYELSIDRR</sequence>
<accession>A0ABQ4ET54</accession>
<dbReference type="EMBL" id="BONX01000030">
    <property type="protein sequence ID" value="GIG97847.1"/>
    <property type="molecule type" value="Genomic_DNA"/>
</dbReference>
<organism evidence="3 4">
    <name type="scientific">Plantactinospora mayteni</name>
    <dbReference type="NCBI Taxonomy" id="566021"/>
    <lineage>
        <taxon>Bacteria</taxon>
        <taxon>Bacillati</taxon>
        <taxon>Actinomycetota</taxon>
        <taxon>Actinomycetes</taxon>
        <taxon>Micromonosporales</taxon>
        <taxon>Micromonosporaceae</taxon>
        <taxon>Plantactinospora</taxon>
    </lineage>
</organism>
<evidence type="ECO:0000259" key="2">
    <source>
        <dbReference type="SMART" id="SM00866"/>
    </source>
</evidence>
<keyword evidence="4" id="KW-1185">Reference proteome</keyword>
<dbReference type="PANTHER" id="PTHR44846">
    <property type="entry name" value="MANNOSYL-D-GLYCERATE TRANSPORT/METABOLISM SYSTEM REPRESSOR MNGR-RELATED"/>
    <property type="match status" value="1"/>
</dbReference>
<reference evidence="3 4" key="1">
    <citation type="submission" date="2021-01" db="EMBL/GenBank/DDBJ databases">
        <title>Whole genome shotgun sequence of Plantactinospora mayteni NBRC 109088.</title>
        <authorList>
            <person name="Komaki H."/>
            <person name="Tamura T."/>
        </authorList>
    </citation>
    <scope>NUCLEOTIDE SEQUENCE [LARGE SCALE GENOMIC DNA]</scope>
    <source>
        <strain evidence="3 4">NBRC 109088</strain>
    </source>
</reference>
<dbReference type="RefSeq" id="WP_203859328.1">
    <property type="nucleotide sequence ID" value="NZ_BAAAZQ010000006.1"/>
</dbReference>
<dbReference type="InterPro" id="IPR050679">
    <property type="entry name" value="Bact_HTH_transcr_reg"/>
</dbReference>
<dbReference type="SMART" id="SM00866">
    <property type="entry name" value="UTRA"/>
    <property type="match status" value="1"/>
</dbReference>
<dbReference type="InterPro" id="IPR011663">
    <property type="entry name" value="UTRA"/>
</dbReference>
<proteinExistence type="predicted"/>
<dbReference type="Proteomes" id="UP000621500">
    <property type="component" value="Unassembled WGS sequence"/>
</dbReference>